<comment type="caution">
    <text evidence="2">The sequence shown here is derived from an EMBL/GenBank/DDBJ whole genome shotgun (WGS) entry which is preliminary data.</text>
</comment>
<dbReference type="EMBL" id="JAWJAY010000005">
    <property type="protein sequence ID" value="MDV2886909.1"/>
    <property type="molecule type" value="Genomic_DNA"/>
</dbReference>
<evidence type="ECO:0000259" key="1">
    <source>
        <dbReference type="Pfam" id="PF13349"/>
    </source>
</evidence>
<reference evidence="2" key="1">
    <citation type="submission" date="2023-10" db="EMBL/GenBank/DDBJ databases">
        <title>Screening of Alkalihalophilus pseudofirmusBZ-TG-HK211 and Its Alleviation of Salt Stress on Rapeseed Growth.</title>
        <authorList>
            <person name="Zhao B."/>
            <person name="Guo T."/>
        </authorList>
    </citation>
    <scope>NUCLEOTIDE SEQUENCE</scope>
    <source>
        <strain evidence="2">BZ-TG-HK211</strain>
    </source>
</reference>
<dbReference type="InterPro" id="IPR025164">
    <property type="entry name" value="Toastrack_DUF4097"/>
</dbReference>
<dbReference type="Pfam" id="PF13349">
    <property type="entry name" value="DUF4097"/>
    <property type="match status" value="1"/>
</dbReference>
<name>A0AAJ2NQS0_ALKPS</name>
<proteinExistence type="predicted"/>
<dbReference type="RefSeq" id="WP_323467475.1">
    <property type="nucleotide sequence ID" value="NZ_CP144224.1"/>
</dbReference>
<evidence type="ECO:0000313" key="3">
    <source>
        <dbReference type="Proteomes" id="UP001285636"/>
    </source>
</evidence>
<dbReference type="Gene3D" id="2.160.20.120">
    <property type="match status" value="1"/>
</dbReference>
<gene>
    <name evidence="2" type="ORF">RYX45_17075</name>
</gene>
<organism evidence="2 3">
    <name type="scientific">Alkalihalophilus pseudofirmus</name>
    <name type="common">Bacillus pseudofirmus</name>
    <dbReference type="NCBI Taxonomy" id="79885"/>
    <lineage>
        <taxon>Bacteria</taxon>
        <taxon>Bacillati</taxon>
        <taxon>Bacillota</taxon>
        <taxon>Bacilli</taxon>
        <taxon>Bacillales</taxon>
        <taxon>Bacillaceae</taxon>
        <taxon>Alkalihalophilus</taxon>
    </lineage>
</organism>
<sequence>MKKIAGVALIIIGAVLFLSTFGSLSVFNLSGLNNGGEKVENVDQPLEGNTELFIESTSVDIRVEPSSNENMSVDVIDKRRNQTLRVEERGNRLTIRMEERNSISIPFLSPRRSTEMIIYIPEVNISSFEAKSVSGDITINTPLESEEVFLKTISGDVHSSLITADEVSIHSTSGDLQADSIESEKLVIKSTSGDIEVESFSGELDANTVSGDILVTYTHDHKDAHLKTVSGDITMWVRNLNAQVDLKTTSGGFTIDEQLTEQQFQSRSLKGTAGSGEYVVTAVTVSGDTKLLNK</sequence>
<protein>
    <submittedName>
        <fullName evidence="2">DUF4097 domain-containing protein</fullName>
    </submittedName>
</protein>
<feature type="domain" description="DUF4097" evidence="1">
    <location>
        <begin position="50"/>
        <end position="291"/>
    </location>
</feature>
<accession>A0AAJ2NQS0</accession>
<dbReference type="AlphaFoldDB" id="A0AAJ2NQS0"/>
<evidence type="ECO:0000313" key="2">
    <source>
        <dbReference type="EMBL" id="MDV2886909.1"/>
    </source>
</evidence>
<dbReference type="Proteomes" id="UP001285636">
    <property type="component" value="Unassembled WGS sequence"/>
</dbReference>
<dbReference type="PANTHER" id="PTHR34094">
    <property type="match status" value="1"/>
</dbReference>
<dbReference type="PANTHER" id="PTHR34094:SF1">
    <property type="entry name" value="PROTEIN FAM185A"/>
    <property type="match status" value="1"/>
</dbReference>